<keyword evidence="1" id="KW-0732">Signal</keyword>
<dbReference type="Proteomes" id="UP000319383">
    <property type="component" value="Chromosome"/>
</dbReference>
<dbReference type="AlphaFoldDB" id="A0A517ZRA4"/>
<protein>
    <submittedName>
        <fullName evidence="2">Uncharacterized protein</fullName>
    </submittedName>
</protein>
<dbReference type="RefSeq" id="WP_145377233.1">
    <property type="nucleotide sequence ID" value="NZ_CP036276.1"/>
</dbReference>
<proteinExistence type="predicted"/>
<keyword evidence="3" id="KW-1185">Reference proteome</keyword>
<organism evidence="2 3">
    <name type="scientific">Symmachiella dynata</name>
    <dbReference type="NCBI Taxonomy" id="2527995"/>
    <lineage>
        <taxon>Bacteria</taxon>
        <taxon>Pseudomonadati</taxon>
        <taxon>Planctomycetota</taxon>
        <taxon>Planctomycetia</taxon>
        <taxon>Planctomycetales</taxon>
        <taxon>Planctomycetaceae</taxon>
        <taxon>Symmachiella</taxon>
    </lineage>
</organism>
<evidence type="ECO:0000313" key="2">
    <source>
        <dbReference type="EMBL" id="QDU44953.1"/>
    </source>
</evidence>
<evidence type="ECO:0000256" key="1">
    <source>
        <dbReference type="SAM" id="SignalP"/>
    </source>
</evidence>
<feature type="signal peptide" evidence="1">
    <location>
        <begin position="1"/>
        <end position="19"/>
    </location>
</feature>
<feature type="chain" id="PRO_5022064021" evidence="1">
    <location>
        <begin position="20"/>
        <end position="528"/>
    </location>
</feature>
<evidence type="ECO:0000313" key="3">
    <source>
        <dbReference type="Proteomes" id="UP000319383"/>
    </source>
</evidence>
<dbReference type="EMBL" id="CP036276">
    <property type="protein sequence ID" value="QDU44953.1"/>
    <property type="molecule type" value="Genomic_DNA"/>
</dbReference>
<gene>
    <name evidence="2" type="ORF">Mal52_34390</name>
</gene>
<accession>A0A517ZRA4</accession>
<dbReference type="KEGG" id="sdyn:Mal52_34390"/>
<reference evidence="2 3" key="1">
    <citation type="submission" date="2019-02" db="EMBL/GenBank/DDBJ databases">
        <title>Deep-cultivation of Planctomycetes and their phenomic and genomic characterization uncovers novel biology.</title>
        <authorList>
            <person name="Wiegand S."/>
            <person name="Jogler M."/>
            <person name="Boedeker C."/>
            <person name="Pinto D."/>
            <person name="Vollmers J."/>
            <person name="Rivas-Marin E."/>
            <person name="Kohn T."/>
            <person name="Peeters S.H."/>
            <person name="Heuer A."/>
            <person name="Rast P."/>
            <person name="Oberbeckmann S."/>
            <person name="Bunk B."/>
            <person name="Jeske O."/>
            <person name="Meyerdierks A."/>
            <person name="Storesund J.E."/>
            <person name="Kallscheuer N."/>
            <person name="Luecker S."/>
            <person name="Lage O.M."/>
            <person name="Pohl T."/>
            <person name="Merkel B.J."/>
            <person name="Hornburger P."/>
            <person name="Mueller R.-W."/>
            <person name="Bruemmer F."/>
            <person name="Labrenz M."/>
            <person name="Spormann A.M."/>
            <person name="Op den Camp H."/>
            <person name="Overmann J."/>
            <person name="Amann R."/>
            <person name="Jetten M.S.M."/>
            <person name="Mascher T."/>
            <person name="Medema M.H."/>
            <person name="Devos D.P."/>
            <person name="Kaster A.-K."/>
            <person name="Ovreas L."/>
            <person name="Rohde M."/>
            <person name="Galperin M.Y."/>
            <person name="Jogler C."/>
        </authorList>
    </citation>
    <scope>NUCLEOTIDE SEQUENCE [LARGE SCALE GENOMIC DNA]</scope>
    <source>
        <strain evidence="2 3">Mal52</strain>
    </source>
</reference>
<dbReference type="NCBIfam" id="NF038032">
    <property type="entry name" value="CehA_McbA_metalo"/>
    <property type="match status" value="1"/>
</dbReference>
<name>A0A517ZRA4_9PLAN</name>
<sequence length="528" mass="58101" precursor="true">MRLPLAVSCVLMIAVSLIAARRAEQTCALDISLIDAQTGAPLAGQIKVTTATGEVVNVHELLSRGLGLKAGEPIQHWAVLTKSTTLTLPAQLLTIEAFSGLETETTRIEVDLRDKTKHTLSIPLHRFYNAADRGFRSANTHLHLMKLSRAEVDRYLTEIPRADGLDIVFLSYLERAGADHEYTSNSYTADDLASLSKASGTGFGNGEEHRHNYGGGGEGYGHVMFLNIKELIQPVSIGPGIMKLGTDGLPIQRGIDTARGDGATVVWCHNDWGLEDLANWATDRIDAQNIFDGGIHSSYKQSFYRYLNAGIDVPFSTGTDWFIYDFSRVYVAAGKYVTPAGWLAALSSGKTYITNGPLLEFTVNGHGPGSTIDIDNGKPLKIEARGWGRHDFKRLELIKNGNVVDSAPAERQNNHFVARLNVTLETDQPCWLALRTPAPPLAGDTELTEPVNTNEFGKDLFAHTSAIHIVRNGRRYVDRKVAEGMIQEMTEIRAQIDKQSNFADPQERSRVLDVYSDGIDAMRKRLQD</sequence>